<dbReference type="Proteomes" id="UP000316416">
    <property type="component" value="Chromosome"/>
</dbReference>
<sequence length="208" mass="23992">MTNHFEKLEQELPALKTVASGLGPNAFYAQEAIRFRSMVGTLKAVTFKLDTSASVDERHITHILSRSLLENYFWLLYIFDDDNEKDIRYEKLINSFKKDYLKLTNEPMLPHKDKLETASSSWRTLPNALDVKSMLAQVKNDRGDRLDYLYFIYRITSFDTHGKNLGTIGRSTFGKTANFPVLDINVVFELISNQYLVILKKLRDAGEI</sequence>
<proteinExistence type="predicted"/>
<dbReference type="EMBL" id="CP045503">
    <property type="protein sequence ID" value="QPG58330.1"/>
    <property type="molecule type" value="Genomic_DNA"/>
</dbReference>
<name>A0ABX6V6Z3_9GAMM</name>
<evidence type="ECO:0000313" key="1">
    <source>
        <dbReference type="EMBL" id="QPG58330.1"/>
    </source>
</evidence>
<dbReference type="RefSeq" id="WP_142871001.1">
    <property type="nucleotide sequence ID" value="NZ_CP045503.2"/>
</dbReference>
<organism evidence="1 2">
    <name type="scientific">Shewanella eurypsychrophilus</name>
    <dbReference type="NCBI Taxonomy" id="2593656"/>
    <lineage>
        <taxon>Bacteria</taxon>
        <taxon>Pseudomonadati</taxon>
        <taxon>Pseudomonadota</taxon>
        <taxon>Gammaproteobacteria</taxon>
        <taxon>Alteromonadales</taxon>
        <taxon>Shewanellaceae</taxon>
        <taxon>Shewanella</taxon>
    </lineage>
</organism>
<gene>
    <name evidence="1" type="ORF">FM038_013400</name>
</gene>
<protein>
    <submittedName>
        <fullName evidence="1">Uncharacterized protein</fullName>
    </submittedName>
</protein>
<reference evidence="1" key="1">
    <citation type="submission" date="2021-07" db="EMBL/GenBank/DDBJ databases">
        <title>Shewanella sp. YLB-07 whole genome sequence.</title>
        <authorList>
            <person name="Yu L."/>
        </authorList>
    </citation>
    <scope>NUCLEOTIDE SEQUENCE</scope>
    <source>
        <strain evidence="1">YLB-08</strain>
    </source>
</reference>
<evidence type="ECO:0000313" key="2">
    <source>
        <dbReference type="Proteomes" id="UP000316416"/>
    </source>
</evidence>
<accession>A0ABX6V6Z3</accession>
<keyword evidence="2" id="KW-1185">Reference proteome</keyword>